<organism evidence="2 3">
    <name type="scientific">Candidatus Frankia alpina</name>
    <dbReference type="NCBI Taxonomy" id="2699483"/>
    <lineage>
        <taxon>Bacteria</taxon>
        <taxon>Bacillati</taxon>
        <taxon>Actinomycetota</taxon>
        <taxon>Actinomycetes</taxon>
        <taxon>Frankiales</taxon>
        <taxon>Frankiaceae</taxon>
        <taxon>Frankia</taxon>
    </lineage>
</organism>
<feature type="domain" description="Transposase IS4-like" evidence="1">
    <location>
        <begin position="6"/>
        <end position="139"/>
    </location>
</feature>
<dbReference type="EMBL" id="SSXH01001178">
    <property type="protein sequence ID" value="THJ21994.1"/>
    <property type="molecule type" value="Genomic_DNA"/>
</dbReference>
<dbReference type="AlphaFoldDB" id="A0A4S5B800"/>
<dbReference type="Pfam" id="PF01609">
    <property type="entry name" value="DDE_Tnp_1"/>
    <property type="match status" value="1"/>
</dbReference>
<dbReference type="GO" id="GO:0003677">
    <property type="term" value="F:DNA binding"/>
    <property type="evidence" value="ECO:0007669"/>
    <property type="project" value="InterPro"/>
</dbReference>
<sequence length="139" mass="16385">LRHRRGRTIATFDAAHTQFKTAIHLRGRGIDYVMNTKGNQPTLYRQVFDRRLPLLQQKPGHQEERSHGRIKRWTVWTTTAEGIRFPYARTVAVIRREEFDLTGARLTKEYAFIITSLRKERATPTAIHTHVRQHWGIEN</sequence>
<proteinExistence type="predicted"/>
<protein>
    <submittedName>
        <fullName evidence="2">ISAs1 family transposase</fullName>
    </submittedName>
</protein>
<gene>
    <name evidence="2" type="ORF">E7Y31_23750</name>
</gene>
<evidence type="ECO:0000313" key="2">
    <source>
        <dbReference type="EMBL" id="THJ21994.1"/>
    </source>
</evidence>
<feature type="non-terminal residue" evidence="2">
    <location>
        <position position="1"/>
    </location>
</feature>
<accession>A0A4S5B800</accession>
<dbReference type="GO" id="GO:0004803">
    <property type="term" value="F:transposase activity"/>
    <property type="evidence" value="ECO:0007669"/>
    <property type="project" value="InterPro"/>
</dbReference>
<feature type="non-terminal residue" evidence="2">
    <location>
        <position position="139"/>
    </location>
</feature>
<evidence type="ECO:0000259" key="1">
    <source>
        <dbReference type="Pfam" id="PF01609"/>
    </source>
</evidence>
<dbReference type="InterPro" id="IPR002559">
    <property type="entry name" value="Transposase_11"/>
</dbReference>
<dbReference type="GO" id="GO:0006313">
    <property type="term" value="P:DNA transposition"/>
    <property type="evidence" value="ECO:0007669"/>
    <property type="project" value="InterPro"/>
</dbReference>
<name>A0A4S5B800_9ACTN</name>
<dbReference type="Proteomes" id="UP000305282">
    <property type="component" value="Unassembled WGS sequence"/>
</dbReference>
<reference evidence="2 3" key="1">
    <citation type="submission" date="2019-04" db="EMBL/GenBank/DDBJ databases">
        <title>Draft genome sequences for three unisolated Alnus-infective Frankia Sp+ strains, AgTrS, AiOr and AvVan, the first sequenced Frankia strains able to sporulate in-planta.</title>
        <authorList>
            <person name="Bethencourt L."/>
            <person name="Vautrin F."/>
            <person name="Taib N."/>
            <person name="Dubost A."/>
            <person name="Castro-Garcia L."/>
            <person name="Imbaud O."/>
            <person name="Abrouk D."/>
            <person name="Fournier P."/>
            <person name="Briolay J."/>
            <person name="Nguyen A."/>
            <person name="Normand P."/>
            <person name="Fernandez M.P."/>
            <person name="Brochier-Armanet C."/>
            <person name="Herrera-Belaroussi A."/>
        </authorList>
    </citation>
    <scope>NUCLEOTIDE SEQUENCE [LARGE SCALE GENOMIC DNA]</scope>
    <source>
        <strain evidence="2 3">AvVan</strain>
    </source>
</reference>
<comment type="caution">
    <text evidence="2">The sequence shown here is derived from an EMBL/GenBank/DDBJ whole genome shotgun (WGS) entry which is preliminary data.</text>
</comment>
<keyword evidence="3" id="KW-1185">Reference proteome</keyword>
<evidence type="ECO:0000313" key="3">
    <source>
        <dbReference type="Proteomes" id="UP000305282"/>
    </source>
</evidence>